<dbReference type="InterPro" id="IPR029071">
    <property type="entry name" value="Ubiquitin-like_domsf"/>
</dbReference>
<gene>
    <name evidence="5" type="ORF">FOZ60_002633</name>
</gene>
<reference evidence="5 6" key="1">
    <citation type="submission" date="2020-04" db="EMBL/GenBank/DDBJ databases">
        <title>Perkinsus olseni comparative genomics.</title>
        <authorList>
            <person name="Bogema D.R."/>
        </authorList>
    </citation>
    <scope>NUCLEOTIDE SEQUENCE [LARGE SCALE GENOMIC DNA]</scope>
    <source>
        <strain evidence="5">00978-12</strain>
    </source>
</reference>
<sequence length="124" mass="13778">MDTEGERRAHDEPDFFRKLRDFKVTVQLFPIGNAPPLKQCKFAMAGATPVRVLMKFLEGAVTHSGVDATASPDVHVYVNNFFCPMADQIMGDLCREFGRVDRDDDGRIKGGSLKLHYSVGPAYA</sequence>
<dbReference type="GO" id="GO:0019776">
    <property type="term" value="F:Atg8-family ligase activity"/>
    <property type="evidence" value="ECO:0007669"/>
    <property type="project" value="TreeGrafter"/>
</dbReference>
<name>A0A7J6NZN4_PEROL</name>
<dbReference type="Gene3D" id="3.10.20.90">
    <property type="entry name" value="Phosphatidylinositol 3-kinase Catalytic Subunit, Chain A, domain 1"/>
    <property type="match status" value="1"/>
</dbReference>
<dbReference type="OrthoDB" id="10003551at2759"/>
<proteinExistence type="inferred from homology"/>
<evidence type="ECO:0000256" key="3">
    <source>
        <dbReference type="ARBA" id="ARBA00023006"/>
    </source>
</evidence>
<dbReference type="GO" id="GO:0000421">
    <property type="term" value="C:autophagosome membrane"/>
    <property type="evidence" value="ECO:0007669"/>
    <property type="project" value="TreeGrafter"/>
</dbReference>
<dbReference type="PANTHER" id="PTHR13385:SF0">
    <property type="entry name" value="UBIQUITIN-LIKE PROTEIN ATG12"/>
    <property type="match status" value="1"/>
</dbReference>
<keyword evidence="2 4" id="KW-0833">Ubl conjugation pathway</keyword>
<comment type="caution">
    <text evidence="5">The sequence shown here is derived from an EMBL/GenBank/DDBJ whole genome shotgun (WGS) entry which is preliminary data.</text>
</comment>
<evidence type="ECO:0000313" key="6">
    <source>
        <dbReference type="Proteomes" id="UP000541610"/>
    </source>
</evidence>
<dbReference type="InterPro" id="IPR007242">
    <property type="entry name" value="Atg12"/>
</dbReference>
<evidence type="ECO:0000256" key="2">
    <source>
        <dbReference type="ARBA" id="ARBA00022786"/>
    </source>
</evidence>
<dbReference type="EMBL" id="JABANP010000149">
    <property type="protein sequence ID" value="KAF4688521.1"/>
    <property type="molecule type" value="Genomic_DNA"/>
</dbReference>
<dbReference type="AlphaFoldDB" id="A0A7J6NZN4"/>
<evidence type="ECO:0000313" key="5">
    <source>
        <dbReference type="EMBL" id="KAF4688521.1"/>
    </source>
</evidence>
<organism evidence="5 6">
    <name type="scientific">Perkinsus olseni</name>
    <name type="common">Perkinsus atlanticus</name>
    <dbReference type="NCBI Taxonomy" id="32597"/>
    <lineage>
        <taxon>Eukaryota</taxon>
        <taxon>Sar</taxon>
        <taxon>Alveolata</taxon>
        <taxon>Perkinsozoa</taxon>
        <taxon>Perkinsea</taxon>
        <taxon>Perkinsida</taxon>
        <taxon>Perkinsidae</taxon>
        <taxon>Perkinsus</taxon>
    </lineage>
</organism>
<comment type="subunit">
    <text evidence="4">Forms a conjugate with ATG5.</text>
</comment>
<dbReference type="GO" id="GO:0000422">
    <property type="term" value="P:autophagy of mitochondrion"/>
    <property type="evidence" value="ECO:0007669"/>
    <property type="project" value="TreeGrafter"/>
</dbReference>
<dbReference type="GO" id="GO:0034727">
    <property type="term" value="P:piecemeal microautophagy of the nucleus"/>
    <property type="evidence" value="ECO:0007669"/>
    <property type="project" value="TreeGrafter"/>
</dbReference>
<keyword evidence="3 4" id="KW-0072">Autophagy</keyword>
<dbReference type="SUPFAM" id="SSF54236">
    <property type="entry name" value="Ubiquitin-like"/>
    <property type="match status" value="1"/>
</dbReference>
<dbReference type="Proteomes" id="UP000541610">
    <property type="component" value="Unassembled WGS sequence"/>
</dbReference>
<keyword evidence="1 4" id="KW-1017">Isopeptide bond</keyword>
<dbReference type="GO" id="GO:0034274">
    <property type="term" value="C:Atg12-Atg5-Atg16 complex"/>
    <property type="evidence" value="ECO:0007669"/>
    <property type="project" value="TreeGrafter"/>
</dbReference>
<evidence type="ECO:0000256" key="1">
    <source>
        <dbReference type="ARBA" id="ARBA00022499"/>
    </source>
</evidence>
<protein>
    <recommendedName>
        <fullName evidence="4">Ubiquitin-like protein ATG12</fullName>
    </recommendedName>
</protein>
<dbReference type="Pfam" id="PF04110">
    <property type="entry name" value="APG12"/>
    <property type="match status" value="1"/>
</dbReference>
<dbReference type="CDD" id="cd01612">
    <property type="entry name" value="Ubl_ATG12"/>
    <property type="match status" value="1"/>
</dbReference>
<dbReference type="PANTHER" id="PTHR13385">
    <property type="entry name" value="AUTOPHAGY PROTEIN 12"/>
    <property type="match status" value="1"/>
</dbReference>
<dbReference type="GO" id="GO:0097352">
    <property type="term" value="P:autophagosome maturation"/>
    <property type="evidence" value="ECO:0007669"/>
    <property type="project" value="TreeGrafter"/>
</dbReference>
<comment type="similarity">
    <text evidence="4">Belongs to the ATG12 family.</text>
</comment>
<accession>A0A7J6NZN4</accession>
<evidence type="ECO:0000256" key="4">
    <source>
        <dbReference type="RuleBase" id="RU361201"/>
    </source>
</evidence>
<dbReference type="GO" id="GO:0000045">
    <property type="term" value="P:autophagosome assembly"/>
    <property type="evidence" value="ECO:0007669"/>
    <property type="project" value="InterPro"/>
</dbReference>
<dbReference type="GO" id="GO:0061723">
    <property type="term" value="P:glycophagy"/>
    <property type="evidence" value="ECO:0007669"/>
    <property type="project" value="TreeGrafter"/>
</dbReference>
<dbReference type="GO" id="GO:0034045">
    <property type="term" value="C:phagophore assembly site membrane"/>
    <property type="evidence" value="ECO:0007669"/>
    <property type="project" value="TreeGrafter"/>
</dbReference>